<dbReference type="RefSeq" id="WP_262308335.1">
    <property type="nucleotide sequence ID" value="NZ_CP106679.1"/>
</dbReference>
<evidence type="ECO:0000313" key="2">
    <source>
        <dbReference type="Proteomes" id="UP001065174"/>
    </source>
</evidence>
<proteinExistence type="predicted"/>
<reference evidence="1" key="1">
    <citation type="submission" date="2022-09" db="EMBL/GenBank/DDBJ databases">
        <title>Comparative genomics and taxonomic characterization of three novel marine species of genus Reichenbachiella exhibiting antioxidant and polysaccharide degradation activities.</title>
        <authorList>
            <person name="Muhammad N."/>
            <person name="Lee Y.-J."/>
            <person name="Ko J."/>
            <person name="Kim S.-G."/>
        </authorList>
    </citation>
    <scope>NUCLEOTIDE SEQUENCE</scope>
    <source>
        <strain evidence="1">BKB1-1</strain>
    </source>
</reference>
<accession>A0ABY6CKG8</accession>
<protein>
    <recommendedName>
        <fullName evidence="3">Beta-barrel porin-2, OmpL-like. bbp2</fullName>
    </recommendedName>
</protein>
<name>A0ABY6CKG8_9BACT</name>
<evidence type="ECO:0008006" key="3">
    <source>
        <dbReference type="Google" id="ProtNLM"/>
    </source>
</evidence>
<gene>
    <name evidence="1" type="ORF">N6H18_11050</name>
</gene>
<dbReference type="Proteomes" id="UP001065174">
    <property type="component" value="Chromosome"/>
</dbReference>
<sequence>MGLTFCCVWQPEISRAQEIKSDSTLTVLFAELDDLFAEGDDTEDLIALVDSMLVADKLKISSLHARIGYISQVTNAGRSLDINQFGVSPGVTYYHHTGVFADVSGFVNSEYDPSYYMTDASIGYLYTFKNVLTSSVSHDFYFYNDTLDTHSFNKSLQVSTYLDYKALNLGVDYAYLYGSNSAHRLTGRVGFDLRAKDVWFLDQISIHPSFSVQWGNSEVVYLRQTEQPFRDLYNIMVAGDYPVLSWEEVYRFGRLLKNERGIWATKFLLDRGYTADDINEIIIQYNEDQIHQDNEYGIMNYAVSIPVIFSINRHWTLITSYTYNMPVSLPNETYQLENNGFLSLSLAYKFLFVQ</sequence>
<organism evidence="1 2">
    <name type="scientific">Reichenbachiella agarivorans</name>
    <dbReference type="NCBI Taxonomy" id="2979464"/>
    <lineage>
        <taxon>Bacteria</taxon>
        <taxon>Pseudomonadati</taxon>
        <taxon>Bacteroidota</taxon>
        <taxon>Cytophagia</taxon>
        <taxon>Cytophagales</taxon>
        <taxon>Reichenbachiellaceae</taxon>
        <taxon>Reichenbachiella</taxon>
    </lineage>
</organism>
<keyword evidence="2" id="KW-1185">Reference proteome</keyword>
<dbReference type="EMBL" id="CP106679">
    <property type="protein sequence ID" value="UXP30889.1"/>
    <property type="molecule type" value="Genomic_DNA"/>
</dbReference>
<evidence type="ECO:0000313" key="1">
    <source>
        <dbReference type="EMBL" id="UXP30889.1"/>
    </source>
</evidence>